<dbReference type="GO" id="GO:0009712">
    <property type="term" value="P:catechol-containing compound metabolic process"/>
    <property type="evidence" value="ECO:0007669"/>
    <property type="project" value="InterPro"/>
</dbReference>
<sequence>MLNTGLQPSAPVLNFKDLTTANITPNVLAINSSCANPRTKFLIDRLVTHLHDYARETRLTQAEWATAIQFLVEAGQISNASRQELILLSDILGLSVLVDGIDHPTPKGATEGTVLGPFHVDNVASTGETELGGAISHDDEGEGLLVVGTVKDTQGNPISGVEIDVWETDSKGFYDVQYKDREPDKFDGRAVLKSDDQGRFWFRAIVPVPYPIPDDGPVGRLLKGTLKRHVWRPAHMHFLFKKEGWEPLITALYVRGSPYETTDAVFGVKESLIVDIGKVSDRQGFAEEYGASPDMKLLTYDFVLAGIQETADLRRTEAQKVADADPSLGVKVLDNGVLVRK</sequence>
<dbReference type="GO" id="GO:0008199">
    <property type="term" value="F:ferric iron binding"/>
    <property type="evidence" value="ECO:0007669"/>
    <property type="project" value="InterPro"/>
</dbReference>
<comment type="caution">
    <text evidence="8">The sequence shown here is derived from an EMBL/GenBank/DDBJ whole genome shotgun (WGS) entry which is preliminary data.</text>
</comment>
<comment type="similarity">
    <text evidence="2">Belongs to the intradiol ring-cleavage dioxygenase family.</text>
</comment>
<dbReference type="InterPro" id="IPR050770">
    <property type="entry name" value="Intradiol_RC_Dioxygenase"/>
</dbReference>
<dbReference type="GeneID" id="70188447"/>
<feature type="domain" description="Intradiol ring-cleavage dioxygenases" evidence="7">
    <location>
        <begin position="146"/>
        <end position="174"/>
    </location>
</feature>
<name>A0A9P8Y4I4_9PEZI</name>
<evidence type="ECO:0000256" key="4">
    <source>
        <dbReference type="ARBA" id="ARBA00022964"/>
    </source>
</evidence>
<evidence type="ECO:0000313" key="8">
    <source>
        <dbReference type="EMBL" id="KAH7029583.1"/>
    </source>
</evidence>
<gene>
    <name evidence="8" type="ORF">B0I36DRAFT_364103</name>
</gene>
<dbReference type="InterPro" id="IPR015889">
    <property type="entry name" value="Intradiol_dOase_core"/>
</dbReference>
<evidence type="ECO:0000259" key="7">
    <source>
        <dbReference type="PROSITE" id="PS00083"/>
    </source>
</evidence>
<dbReference type="PANTHER" id="PTHR33711">
    <property type="entry name" value="DIOXYGENASE, PUTATIVE (AFU_ORTHOLOGUE AFUA_2G02910)-RELATED"/>
    <property type="match status" value="1"/>
</dbReference>
<dbReference type="Gene3D" id="2.60.130.10">
    <property type="entry name" value="Aromatic compound dioxygenase"/>
    <property type="match status" value="1"/>
</dbReference>
<dbReference type="PROSITE" id="PS00083">
    <property type="entry name" value="INTRADIOL_DIOXYGENAS"/>
    <property type="match status" value="1"/>
</dbReference>
<keyword evidence="3" id="KW-0479">Metal-binding</keyword>
<evidence type="ECO:0000256" key="6">
    <source>
        <dbReference type="ARBA" id="ARBA00023004"/>
    </source>
</evidence>
<evidence type="ECO:0000313" key="9">
    <source>
        <dbReference type="Proteomes" id="UP000756346"/>
    </source>
</evidence>
<evidence type="ECO:0000256" key="5">
    <source>
        <dbReference type="ARBA" id="ARBA00023002"/>
    </source>
</evidence>
<keyword evidence="9" id="KW-1185">Reference proteome</keyword>
<evidence type="ECO:0000256" key="2">
    <source>
        <dbReference type="ARBA" id="ARBA00007825"/>
    </source>
</evidence>
<dbReference type="InterPro" id="IPR007535">
    <property type="entry name" value="Catechol_dOase_N"/>
</dbReference>
<protein>
    <submittedName>
        <fullName evidence="8">Intradiol ring-cleavage dioxygenase</fullName>
    </submittedName>
</protein>
<accession>A0A9P8Y4I4</accession>
<keyword evidence="6" id="KW-0408">Iron</keyword>
<comment type="cofactor">
    <cofactor evidence="1">
        <name>Fe(3+)</name>
        <dbReference type="ChEBI" id="CHEBI:29034"/>
    </cofactor>
</comment>
<dbReference type="SUPFAM" id="SSF49482">
    <property type="entry name" value="Aromatic compound dioxygenase"/>
    <property type="match status" value="1"/>
</dbReference>
<dbReference type="OrthoDB" id="5238185at2759"/>
<dbReference type="Pfam" id="PF04444">
    <property type="entry name" value="Dioxygenase_N"/>
    <property type="match status" value="1"/>
</dbReference>
<organism evidence="8 9">
    <name type="scientific">Microdochium trichocladiopsis</name>
    <dbReference type="NCBI Taxonomy" id="1682393"/>
    <lineage>
        <taxon>Eukaryota</taxon>
        <taxon>Fungi</taxon>
        <taxon>Dikarya</taxon>
        <taxon>Ascomycota</taxon>
        <taxon>Pezizomycotina</taxon>
        <taxon>Sordariomycetes</taxon>
        <taxon>Xylariomycetidae</taxon>
        <taxon>Xylariales</taxon>
        <taxon>Microdochiaceae</taxon>
        <taxon>Microdochium</taxon>
    </lineage>
</organism>
<reference evidence="8" key="1">
    <citation type="journal article" date="2021" name="Nat. Commun.">
        <title>Genetic determinants of endophytism in the Arabidopsis root mycobiome.</title>
        <authorList>
            <person name="Mesny F."/>
            <person name="Miyauchi S."/>
            <person name="Thiergart T."/>
            <person name="Pickel B."/>
            <person name="Atanasova L."/>
            <person name="Karlsson M."/>
            <person name="Huettel B."/>
            <person name="Barry K.W."/>
            <person name="Haridas S."/>
            <person name="Chen C."/>
            <person name="Bauer D."/>
            <person name="Andreopoulos W."/>
            <person name="Pangilinan J."/>
            <person name="LaButti K."/>
            <person name="Riley R."/>
            <person name="Lipzen A."/>
            <person name="Clum A."/>
            <person name="Drula E."/>
            <person name="Henrissat B."/>
            <person name="Kohler A."/>
            <person name="Grigoriev I.V."/>
            <person name="Martin F.M."/>
            <person name="Hacquard S."/>
        </authorList>
    </citation>
    <scope>NUCLEOTIDE SEQUENCE</scope>
    <source>
        <strain evidence="8">MPI-CAGE-CH-0230</strain>
    </source>
</reference>
<dbReference type="Proteomes" id="UP000756346">
    <property type="component" value="Unassembled WGS sequence"/>
</dbReference>
<dbReference type="InterPro" id="IPR000627">
    <property type="entry name" value="Intradiol_dOase_C"/>
</dbReference>
<dbReference type="Pfam" id="PF00775">
    <property type="entry name" value="Dioxygenase_C"/>
    <property type="match status" value="1"/>
</dbReference>
<dbReference type="AlphaFoldDB" id="A0A9P8Y4I4"/>
<dbReference type="PANTHER" id="PTHR33711:SF7">
    <property type="entry name" value="INTRADIOL RING-CLEAVAGE DIOXYGENASES DOMAIN-CONTAINING PROTEIN-RELATED"/>
    <property type="match status" value="1"/>
</dbReference>
<evidence type="ECO:0000256" key="1">
    <source>
        <dbReference type="ARBA" id="ARBA00001965"/>
    </source>
</evidence>
<keyword evidence="5" id="KW-0560">Oxidoreductase</keyword>
<evidence type="ECO:0000256" key="3">
    <source>
        <dbReference type="ARBA" id="ARBA00022723"/>
    </source>
</evidence>
<dbReference type="GO" id="GO:0018576">
    <property type="term" value="F:catechol 1,2-dioxygenase activity"/>
    <property type="evidence" value="ECO:0007669"/>
    <property type="project" value="InterPro"/>
</dbReference>
<dbReference type="RefSeq" id="XP_046011871.1">
    <property type="nucleotide sequence ID" value="XM_046158901.1"/>
</dbReference>
<proteinExistence type="inferred from homology"/>
<dbReference type="EMBL" id="JAGTJQ010000006">
    <property type="protein sequence ID" value="KAH7029583.1"/>
    <property type="molecule type" value="Genomic_DNA"/>
</dbReference>
<keyword evidence="4 8" id="KW-0223">Dioxygenase</keyword>